<comment type="caution">
    <text evidence="1">The sequence shown here is derived from an EMBL/GenBank/DDBJ whole genome shotgun (WGS) entry which is preliminary data.</text>
</comment>
<keyword evidence="2" id="KW-1185">Reference proteome</keyword>
<dbReference type="EMBL" id="JASDAP010000024">
    <property type="protein sequence ID" value="KAK1882092.1"/>
    <property type="molecule type" value="Genomic_DNA"/>
</dbReference>
<dbReference type="Proteomes" id="UP001228049">
    <property type="component" value="Unassembled WGS sequence"/>
</dbReference>
<gene>
    <name evidence="1" type="ORF">KUDE01_025254</name>
</gene>
<evidence type="ECO:0000313" key="1">
    <source>
        <dbReference type="EMBL" id="KAK1882092.1"/>
    </source>
</evidence>
<name>A0AAD9BFF7_DISEL</name>
<accession>A0AAD9BFF7</accession>
<protein>
    <submittedName>
        <fullName evidence="1">tRNA N6-adenosine threonylcarbamoyltransferase</fullName>
    </submittedName>
</protein>
<proteinExistence type="predicted"/>
<sequence length="77" mass="8411">HQKHAVDWVVCSCTGPHNKPRMSNIASRHHKETAAICLALALAWHGTARPYVVDTVSVMLVKTAPMVGCLISQNHDV</sequence>
<reference evidence="1" key="1">
    <citation type="submission" date="2023-04" db="EMBL/GenBank/DDBJ databases">
        <title>Chromosome-level genome of Chaenocephalus aceratus.</title>
        <authorList>
            <person name="Park H."/>
        </authorList>
    </citation>
    <scope>NUCLEOTIDE SEQUENCE</scope>
    <source>
        <strain evidence="1">DE</strain>
        <tissue evidence="1">Muscle</tissue>
    </source>
</reference>
<organism evidence="1 2">
    <name type="scientific">Dissostichus eleginoides</name>
    <name type="common">Patagonian toothfish</name>
    <name type="synonym">Dissostichus amissus</name>
    <dbReference type="NCBI Taxonomy" id="100907"/>
    <lineage>
        <taxon>Eukaryota</taxon>
        <taxon>Metazoa</taxon>
        <taxon>Chordata</taxon>
        <taxon>Craniata</taxon>
        <taxon>Vertebrata</taxon>
        <taxon>Euteleostomi</taxon>
        <taxon>Actinopterygii</taxon>
        <taxon>Neopterygii</taxon>
        <taxon>Teleostei</taxon>
        <taxon>Neoteleostei</taxon>
        <taxon>Acanthomorphata</taxon>
        <taxon>Eupercaria</taxon>
        <taxon>Perciformes</taxon>
        <taxon>Notothenioidei</taxon>
        <taxon>Nototheniidae</taxon>
        <taxon>Dissostichus</taxon>
    </lineage>
</organism>
<evidence type="ECO:0000313" key="2">
    <source>
        <dbReference type="Proteomes" id="UP001228049"/>
    </source>
</evidence>
<dbReference type="AlphaFoldDB" id="A0AAD9BFF7"/>
<feature type="non-terminal residue" evidence="1">
    <location>
        <position position="77"/>
    </location>
</feature>
<feature type="non-terminal residue" evidence="1">
    <location>
        <position position="1"/>
    </location>
</feature>